<evidence type="ECO:0000313" key="2">
    <source>
        <dbReference type="Proteomes" id="UP000887581"/>
    </source>
</evidence>
<feature type="region of interest" description="Disordered" evidence="1">
    <location>
        <begin position="703"/>
        <end position="722"/>
    </location>
</feature>
<dbReference type="WBParaSite" id="sdigi.contig388.g7963.t1">
    <property type="protein sequence ID" value="sdigi.contig388.g7963.t1"/>
    <property type="gene ID" value="sdigi.contig388.g7963"/>
</dbReference>
<accession>A0A915PSS5</accession>
<dbReference type="AlphaFoldDB" id="A0A915PSS5"/>
<name>A0A915PSS5_9BILA</name>
<feature type="region of interest" description="Disordered" evidence="1">
    <location>
        <begin position="564"/>
        <end position="585"/>
    </location>
</feature>
<keyword evidence="2" id="KW-1185">Reference proteome</keyword>
<proteinExistence type="predicted"/>
<dbReference type="SUPFAM" id="SSF48452">
    <property type="entry name" value="TPR-like"/>
    <property type="match status" value="1"/>
</dbReference>
<reference evidence="3" key="1">
    <citation type="submission" date="2022-11" db="UniProtKB">
        <authorList>
            <consortium name="WormBaseParasite"/>
        </authorList>
    </citation>
    <scope>IDENTIFICATION</scope>
</reference>
<dbReference type="Proteomes" id="UP000887581">
    <property type="component" value="Unplaced"/>
</dbReference>
<organism evidence="2 3">
    <name type="scientific">Setaria digitata</name>
    <dbReference type="NCBI Taxonomy" id="48799"/>
    <lineage>
        <taxon>Eukaryota</taxon>
        <taxon>Metazoa</taxon>
        <taxon>Ecdysozoa</taxon>
        <taxon>Nematoda</taxon>
        <taxon>Chromadorea</taxon>
        <taxon>Rhabditida</taxon>
        <taxon>Spirurina</taxon>
        <taxon>Spiruromorpha</taxon>
        <taxon>Filarioidea</taxon>
        <taxon>Setariidae</taxon>
        <taxon>Setaria</taxon>
    </lineage>
</organism>
<dbReference type="InterPro" id="IPR011990">
    <property type="entry name" value="TPR-like_helical_dom_sf"/>
</dbReference>
<evidence type="ECO:0000256" key="1">
    <source>
        <dbReference type="SAM" id="MobiDB-lite"/>
    </source>
</evidence>
<protein>
    <submittedName>
        <fullName evidence="3">Uncharacterized protein</fullName>
    </submittedName>
</protein>
<evidence type="ECO:0000313" key="3">
    <source>
        <dbReference type="WBParaSite" id="sdigi.contig388.g7963.t1"/>
    </source>
</evidence>
<sequence length="722" mass="83616">MEAILNSKWKDIKLKITANSAYQRSRGNSACQRSKGTIEEVTTTIASLSLRTTTTTTVLASPNILLILSLDKEPIKYAIAILTKLLRYQPYDRSIRLKRCALWKTLQNHENAIIDALVYFCIETTKDCFDVPLEDISQVLTNDFNQLVNEECHQIDGYAGTLKPFLTQDFINLWLACDCDDPLVEDIWNVRQEQRGTLSNDAVPLQESQYKQALKALSNGELSSVMDILEGVFTSGKYGCEAALLLALAHTRFDGSVVDKYLDRFEQIWDQKAQSYCIRRRKQLIVRYVSISRAIRFDPFSGRRFENMPKEMDANLYLQEALVIFWRRENTDFGEVFWKEGLREDNMRKLRHIRKLCDLALKAKPNFYCAKILKMRSILELQMVINISLLTDQDLKPFENIVDEVNRTLPKYNAFGDLCLYSIYFVNLMDDKAKLRCMQMIGTLFFRGQPLVFLIKNDWYGGEKQTLERLNGLISKEPENYVAHILMYCFYFKHGDLNSALTHADFAIKYWPYHVNTNNLLPHVRGYIRCRILQGVQQELDLAVEASFHNGAIFHPAFGDMQEDRTELEKKHRKSSTETNSDEPEKSFGILKAYCDFSEREQFISKLRSTLQQGCEMSEIPREKKNSEVWGSETGSSGNFKILNVSEKFSNFEKPKKKVFYAGKMITAAYIYADQLRYRIENQSRLELSEYCSAKRRIEDGNHLSKRTMKFEKPAGSEEKIA</sequence>